<comment type="caution">
    <text evidence="2">The sequence shown here is derived from an EMBL/GenBank/DDBJ whole genome shotgun (WGS) entry which is preliminary data.</text>
</comment>
<protein>
    <submittedName>
        <fullName evidence="2">Winged helix-turn-helix domain-containing protein</fullName>
    </submittedName>
</protein>
<dbReference type="RefSeq" id="WP_276697843.1">
    <property type="nucleotide sequence ID" value="NZ_JADIIL010000003.1"/>
</dbReference>
<dbReference type="AlphaFoldDB" id="A0A843ALB9"/>
<proteinExistence type="predicted"/>
<dbReference type="Proteomes" id="UP000606900">
    <property type="component" value="Unassembled WGS sequence"/>
</dbReference>
<evidence type="ECO:0000313" key="3">
    <source>
        <dbReference type="Proteomes" id="UP000606900"/>
    </source>
</evidence>
<reference evidence="2" key="1">
    <citation type="submission" date="2020-10" db="EMBL/GenBank/DDBJ databases">
        <title>Dehalococcoides mccartyi of a TCE/Cr reducing biochatode.</title>
        <authorList>
            <person name="Matturro B."/>
        </authorList>
    </citation>
    <scope>NUCLEOTIDE SEQUENCE</scope>
    <source>
        <strain evidence="2">Bin2</strain>
    </source>
</reference>
<dbReference type="InterPro" id="IPR025745">
    <property type="entry name" value="Mrr-like_N_dom"/>
</dbReference>
<dbReference type="Pfam" id="PF14338">
    <property type="entry name" value="Mrr_N"/>
    <property type="match status" value="1"/>
</dbReference>
<feature type="domain" description="Restriction system protein Mrr-like N-terminal" evidence="1">
    <location>
        <begin position="6"/>
        <end position="91"/>
    </location>
</feature>
<evidence type="ECO:0000259" key="1">
    <source>
        <dbReference type="Pfam" id="PF14338"/>
    </source>
</evidence>
<accession>A0A843ALB9</accession>
<gene>
    <name evidence="2" type="ORF">ISP06_00455</name>
</gene>
<dbReference type="EMBL" id="JADIIL010000003">
    <property type="protein sequence ID" value="MBF4473930.1"/>
    <property type="molecule type" value="Genomic_DNA"/>
</dbReference>
<evidence type="ECO:0000313" key="2">
    <source>
        <dbReference type="EMBL" id="MBF4473930.1"/>
    </source>
</evidence>
<sequence length="113" mass="12761">MAIPNFETIMEPLLRQISDGKGYTRGELTKLLAKHFKLSPKEANTMLPCGKESVLNNRVGWANFHLKQAGLTENKTRGVITITEEGLNALKTGKIDKNFLKSCPTYRRNTQKR</sequence>
<organism evidence="2 3">
    <name type="scientific">Methanobacterium formicicum</name>
    <dbReference type="NCBI Taxonomy" id="2162"/>
    <lineage>
        <taxon>Archaea</taxon>
        <taxon>Methanobacteriati</taxon>
        <taxon>Methanobacteriota</taxon>
        <taxon>Methanomada group</taxon>
        <taxon>Methanobacteria</taxon>
        <taxon>Methanobacteriales</taxon>
        <taxon>Methanobacteriaceae</taxon>
        <taxon>Methanobacterium</taxon>
    </lineage>
</organism>
<name>A0A843ALB9_METFO</name>